<dbReference type="AlphaFoldDB" id="A0A3B3ZT40"/>
<dbReference type="STRING" id="409849.ENSPMGP00000007471"/>
<dbReference type="PANTHER" id="PTHR43798:SF14">
    <property type="entry name" value="SERINE HYDROLASE-LIKE PROTEIN DDB_G0286239"/>
    <property type="match status" value="1"/>
</dbReference>
<dbReference type="PANTHER" id="PTHR43798">
    <property type="entry name" value="MONOACYLGLYCEROL LIPASE"/>
    <property type="match status" value="1"/>
</dbReference>
<dbReference type="GO" id="GO:0016020">
    <property type="term" value="C:membrane"/>
    <property type="evidence" value="ECO:0007669"/>
    <property type="project" value="TreeGrafter"/>
</dbReference>
<proteinExistence type="inferred from homology"/>
<keyword evidence="5" id="KW-1185">Reference proteome</keyword>
<evidence type="ECO:0000256" key="1">
    <source>
        <dbReference type="ARBA" id="ARBA00008645"/>
    </source>
</evidence>
<dbReference type="GO" id="GO:0016787">
    <property type="term" value="F:hydrolase activity"/>
    <property type="evidence" value="ECO:0007669"/>
    <property type="project" value="UniProtKB-KW"/>
</dbReference>
<dbReference type="InterPro" id="IPR000073">
    <property type="entry name" value="AB_hydrolase_1"/>
</dbReference>
<reference evidence="4" key="1">
    <citation type="submission" date="2025-08" db="UniProtKB">
        <authorList>
            <consortium name="Ensembl"/>
        </authorList>
    </citation>
    <scope>IDENTIFICATION</scope>
</reference>
<organism evidence="4 5">
    <name type="scientific">Periophthalmus magnuspinnatus</name>
    <dbReference type="NCBI Taxonomy" id="409849"/>
    <lineage>
        <taxon>Eukaryota</taxon>
        <taxon>Metazoa</taxon>
        <taxon>Chordata</taxon>
        <taxon>Craniata</taxon>
        <taxon>Vertebrata</taxon>
        <taxon>Euteleostomi</taxon>
        <taxon>Actinopterygii</taxon>
        <taxon>Neopterygii</taxon>
        <taxon>Teleostei</taxon>
        <taxon>Neoteleostei</taxon>
        <taxon>Acanthomorphata</taxon>
        <taxon>Gobiaria</taxon>
        <taxon>Gobiiformes</taxon>
        <taxon>Gobioidei</taxon>
        <taxon>Gobiidae</taxon>
        <taxon>Oxudercinae</taxon>
        <taxon>Periophthalmus</taxon>
    </lineage>
</organism>
<keyword evidence="2" id="KW-0378">Hydrolase</keyword>
<dbReference type="Pfam" id="PF00561">
    <property type="entry name" value="Abhydrolase_1"/>
    <property type="match status" value="1"/>
</dbReference>
<evidence type="ECO:0000259" key="3">
    <source>
        <dbReference type="Pfam" id="PF00561"/>
    </source>
</evidence>
<dbReference type="Ensembl" id="ENSPMGT00000007951.1">
    <property type="protein sequence ID" value="ENSPMGP00000007471.1"/>
    <property type="gene ID" value="ENSPMGG00000006188.1"/>
</dbReference>
<evidence type="ECO:0000313" key="5">
    <source>
        <dbReference type="Proteomes" id="UP000261520"/>
    </source>
</evidence>
<evidence type="ECO:0000256" key="2">
    <source>
        <dbReference type="ARBA" id="ARBA00022801"/>
    </source>
</evidence>
<dbReference type="InterPro" id="IPR050266">
    <property type="entry name" value="AB_hydrolase_sf"/>
</dbReference>
<dbReference type="Gene3D" id="3.40.50.1820">
    <property type="entry name" value="alpha/beta hydrolase"/>
    <property type="match status" value="2"/>
</dbReference>
<feature type="domain" description="AB hydrolase-1" evidence="3">
    <location>
        <begin position="30"/>
        <end position="92"/>
    </location>
</feature>
<comment type="similarity">
    <text evidence="1">Belongs to the AB hydrolase superfamily.</text>
</comment>
<dbReference type="InterPro" id="IPR029058">
    <property type="entry name" value="AB_hydrolase_fold"/>
</dbReference>
<name>A0A3B3ZT40_9GOBI</name>
<sequence length="247" mass="27859">KLAPTLMSELFVPVPWGEIRGRVWGPRQGYPVLCLHGWADNCGSFNTLIPLLPKEYRYVTIDLAGHGLSSHYPPGALYTCLSYVADVRRVLDCEYIIIIIFLLNIFDDMSALFPEMVDALVLLDAEQFVVTDKETTSKMRQGLDEIIQFEASSKKKKVYTYAEALERLLAAIPITKHSAQILLERGLVSVEGGIDVVRMMCFFVRFFQCECVTVEGDHHVHLNNPEHVAPHISKFLQTKLSSSSSRL</sequence>
<accession>A0A3B3ZT40</accession>
<evidence type="ECO:0000313" key="4">
    <source>
        <dbReference type="Ensembl" id="ENSPMGP00000007471.1"/>
    </source>
</evidence>
<dbReference type="SUPFAM" id="SSF53474">
    <property type="entry name" value="alpha/beta-Hydrolases"/>
    <property type="match status" value="1"/>
</dbReference>
<reference evidence="4" key="2">
    <citation type="submission" date="2025-09" db="UniProtKB">
        <authorList>
            <consortium name="Ensembl"/>
        </authorList>
    </citation>
    <scope>IDENTIFICATION</scope>
</reference>
<dbReference type="Proteomes" id="UP000261520">
    <property type="component" value="Unplaced"/>
</dbReference>
<protein>
    <recommendedName>
        <fullName evidence="3">AB hydrolase-1 domain-containing protein</fullName>
    </recommendedName>
</protein>